<evidence type="ECO:0000259" key="3">
    <source>
        <dbReference type="PROSITE" id="PS50923"/>
    </source>
</evidence>
<dbReference type="EMBL" id="JAIWYP010000007">
    <property type="protein sequence ID" value="KAH3796088.1"/>
    <property type="molecule type" value="Genomic_DNA"/>
</dbReference>
<dbReference type="CDD" id="cd00033">
    <property type="entry name" value="CCP"/>
    <property type="match status" value="1"/>
</dbReference>
<dbReference type="Proteomes" id="UP000828390">
    <property type="component" value="Unassembled WGS sequence"/>
</dbReference>
<dbReference type="PROSITE" id="PS50923">
    <property type="entry name" value="SUSHI"/>
    <property type="match status" value="1"/>
</dbReference>
<keyword evidence="5" id="KW-1185">Reference proteome</keyword>
<dbReference type="InterPro" id="IPR000436">
    <property type="entry name" value="Sushi_SCR_CCP_dom"/>
</dbReference>
<gene>
    <name evidence="4" type="ORF">DPMN_149655</name>
</gene>
<evidence type="ECO:0000313" key="4">
    <source>
        <dbReference type="EMBL" id="KAH3796088.1"/>
    </source>
</evidence>
<name>A0A9D4FC08_DREPO</name>
<sequence length="82" mass="9425">MDGRRLGSQCSFTCQEGASLKGDNIVYCDAWNSSDILYGKWTFGSSQPFCERKSHFKYLPFPVRNKVKMAMRKQNKTTTAFK</sequence>
<comment type="caution">
    <text evidence="4">The sequence shown here is derived from an EMBL/GenBank/DDBJ whole genome shotgun (WGS) entry which is preliminary data.</text>
</comment>
<reference evidence="4" key="1">
    <citation type="journal article" date="2019" name="bioRxiv">
        <title>The Genome of the Zebra Mussel, Dreissena polymorpha: A Resource for Invasive Species Research.</title>
        <authorList>
            <person name="McCartney M.A."/>
            <person name="Auch B."/>
            <person name="Kono T."/>
            <person name="Mallez S."/>
            <person name="Zhang Y."/>
            <person name="Obille A."/>
            <person name="Becker A."/>
            <person name="Abrahante J.E."/>
            <person name="Garbe J."/>
            <person name="Badalamenti J.P."/>
            <person name="Herman A."/>
            <person name="Mangelson H."/>
            <person name="Liachko I."/>
            <person name="Sullivan S."/>
            <person name="Sone E.D."/>
            <person name="Koren S."/>
            <person name="Silverstein K.A.T."/>
            <person name="Beckman K.B."/>
            <person name="Gohl D.M."/>
        </authorList>
    </citation>
    <scope>NUCLEOTIDE SEQUENCE</scope>
    <source>
        <strain evidence="4">Duluth1</strain>
        <tissue evidence="4">Whole animal</tissue>
    </source>
</reference>
<comment type="caution">
    <text evidence="2">Lacks conserved residue(s) required for the propagation of feature annotation.</text>
</comment>
<evidence type="ECO:0000256" key="2">
    <source>
        <dbReference type="PROSITE-ProRule" id="PRU00302"/>
    </source>
</evidence>
<evidence type="ECO:0000313" key="5">
    <source>
        <dbReference type="Proteomes" id="UP000828390"/>
    </source>
</evidence>
<dbReference type="InterPro" id="IPR035976">
    <property type="entry name" value="Sushi/SCR/CCP_sf"/>
</dbReference>
<accession>A0A9D4FC08</accession>
<dbReference type="AlphaFoldDB" id="A0A9D4FC08"/>
<organism evidence="4 5">
    <name type="scientific">Dreissena polymorpha</name>
    <name type="common">Zebra mussel</name>
    <name type="synonym">Mytilus polymorpha</name>
    <dbReference type="NCBI Taxonomy" id="45954"/>
    <lineage>
        <taxon>Eukaryota</taxon>
        <taxon>Metazoa</taxon>
        <taxon>Spiralia</taxon>
        <taxon>Lophotrochozoa</taxon>
        <taxon>Mollusca</taxon>
        <taxon>Bivalvia</taxon>
        <taxon>Autobranchia</taxon>
        <taxon>Heteroconchia</taxon>
        <taxon>Euheterodonta</taxon>
        <taxon>Imparidentia</taxon>
        <taxon>Neoheterodontei</taxon>
        <taxon>Myida</taxon>
        <taxon>Dreissenoidea</taxon>
        <taxon>Dreissenidae</taxon>
        <taxon>Dreissena</taxon>
    </lineage>
</organism>
<keyword evidence="1" id="KW-1015">Disulfide bond</keyword>
<reference evidence="4" key="2">
    <citation type="submission" date="2020-11" db="EMBL/GenBank/DDBJ databases">
        <authorList>
            <person name="McCartney M.A."/>
            <person name="Auch B."/>
            <person name="Kono T."/>
            <person name="Mallez S."/>
            <person name="Becker A."/>
            <person name="Gohl D.M."/>
            <person name="Silverstein K.A.T."/>
            <person name="Koren S."/>
            <person name="Bechman K.B."/>
            <person name="Herman A."/>
            <person name="Abrahante J.E."/>
            <person name="Garbe J."/>
        </authorList>
    </citation>
    <scope>NUCLEOTIDE SEQUENCE</scope>
    <source>
        <strain evidence="4">Duluth1</strain>
        <tissue evidence="4">Whole animal</tissue>
    </source>
</reference>
<evidence type="ECO:0000256" key="1">
    <source>
        <dbReference type="ARBA" id="ARBA00023157"/>
    </source>
</evidence>
<dbReference type="SUPFAM" id="SSF57535">
    <property type="entry name" value="Complement control module/SCR domain"/>
    <property type="match status" value="1"/>
</dbReference>
<keyword evidence="2" id="KW-0768">Sushi</keyword>
<proteinExistence type="predicted"/>
<dbReference type="Gene3D" id="2.10.70.10">
    <property type="entry name" value="Complement Module, domain 1"/>
    <property type="match status" value="1"/>
</dbReference>
<protein>
    <recommendedName>
        <fullName evidence="3">Sushi domain-containing protein</fullName>
    </recommendedName>
</protein>
<feature type="domain" description="Sushi" evidence="3">
    <location>
        <begin position="1"/>
        <end position="52"/>
    </location>
</feature>